<dbReference type="Pfam" id="PF00482">
    <property type="entry name" value="T2SSF"/>
    <property type="match status" value="2"/>
</dbReference>
<feature type="transmembrane region" description="Helical" evidence="8">
    <location>
        <begin position="210"/>
        <end position="237"/>
    </location>
</feature>
<keyword evidence="5 8" id="KW-0812">Transmembrane</keyword>
<evidence type="ECO:0000313" key="10">
    <source>
        <dbReference type="EMBL" id="QWQ31520.1"/>
    </source>
</evidence>
<dbReference type="InterPro" id="IPR018076">
    <property type="entry name" value="T2SS_GspF_dom"/>
</dbReference>
<evidence type="ECO:0000256" key="3">
    <source>
        <dbReference type="ARBA" id="ARBA00022475"/>
    </source>
</evidence>
<comment type="subcellular location">
    <subcellularLocation>
        <location evidence="1">Cell inner membrane</location>
        <topology evidence="1">Multi-pass membrane protein</topology>
    </subcellularLocation>
</comment>
<evidence type="ECO:0000256" key="8">
    <source>
        <dbReference type="SAM" id="Phobius"/>
    </source>
</evidence>
<keyword evidence="4" id="KW-0997">Cell inner membrane</keyword>
<dbReference type="GO" id="GO:0005886">
    <property type="term" value="C:plasma membrane"/>
    <property type="evidence" value="ECO:0007669"/>
    <property type="project" value="UniProtKB-SubCell"/>
</dbReference>
<keyword evidence="11" id="KW-1185">Reference proteome</keyword>
<reference evidence="10" key="1">
    <citation type="submission" date="2021-06" db="EMBL/GenBank/DDBJ databases">
        <title>An adapted protocol for Saccharibacteria cultivation: two new species join this phylum of Candidate Phyla Radiations.</title>
        <authorList>
            <person name="Ibrahim A."/>
            <person name="Maatouk M."/>
            <person name="Raoult D."/>
            <person name="Bittar F."/>
        </authorList>
    </citation>
    <scope>NUCLEOTIDE SEQUENCE</scope>
    <source>
        <strain evidence="10">IHU2</strain>
    </source>
</reference>
<dbReference type="PRINTS" id="PR00812">
    <property type="entry name" value="BCTERIALGSPF"/>
</dbReference>
<evidence type="ECO:0000313" key="11">
    <source>
        <dbReference type="Proteomes" id="UP000677117"/>
    </source>
</evidence>
<dbReference type="KEGG" id="mvl:KOY49_00565"/>
<evidence type="ECO:0000256" key="7">
    <source>
        <dbReference type="ARBA" id="ARBA00023136"/>
    </source>
</evidence>
<feature type="transmembrane region" description="Helical" evidence="8">
    <location>
        <begin position="374"/>
        <end position="398"/>
    </location>
</feature>
<dbReference type="InterPro" id="IPR003004">
    <property type="entry name" value="GspF/PilC"/>
</dbReference>
<dbReference type="AlphaFoldDB" id="A0A8F1MAH2"/>
<dbReference type="InterPro" id="IPR042094">
    <property type="entry name" value="T2SS_GspF_sf"/>
</dbReference>
<dbReference type="PANTHER" id="PTHR30012">
    <property type="entry name" value="GENERAL SECRETION PATHWAY PROTEIN"/>
    <property type="match status" value="1"/>
</dbReference>
<dbReference type="Gene3D" id="1.20.81.30">
    <property type="entry name" value="Type II secretion system (T2SS), domain F"/>
    <property type="match status" value="2"/>
</dbReference>
<dbReference type="PANTHER" id="PTHR30012:SF0">
    <property type="entry name" value="TYPE II SECRETION SYSTEM PROTEIN F-RELATED"/>
    <property type="match status" value="1"/>
</dbReference>
<evidence type="ECO:0000256" key="2">
    <source>
        <dbReference type="ARBA" id="ARBA00005745"/>
    </source>
</evidence>
<dbReference type="EMBL" id="CP076459">
    <property type="protein sequence ID" value="QWQ31520.1"/>
    <property type="molecule type" value="Genomic_DNA"/>
</dbReference>
<evidence type="ECO:0000256" key="1">
    <source>
        <dbReference type="ARBA" id="ARBA00004429"/>
    </source>
</evidence>
<dbReference type="Proteomes" id="UP000677117">
    <property type="component" value="Chromosome"/>
</dbReference>
<keyword evidence="3" id="KW-1003">Cell membrane</keyword>
<evidence type="ECO:0000256" key="5">
    <source>
        <dbReference type="ARBA" id="ARBA00022692"/>
    </source>
</evidence>
<dbReference type="GO" id="GO:0015628">
    <property type="term" value="P:protein secretion by the type II secretion system"/>
    <property type="evidence" value="ECO:0007669"/>
    <property type="project" value="TreeGrafter"/>
</dbReference>
<proteinExistence type="inferred from homology"/>
<organism evidence="10 11">
    <name type="scientific">Candidatus Minimicrobia vallesae</name>
    <dbReference type="NCBI Taxonomy" id="2841264"/>
    <lineage>
        <taxon>Bacteria</taxon>
        <taxon>Candidatus Saccharimonadota</taxon>
        <taxon>Candidatus Saccharimonadota incertae sedis</taxon>
        <taxon>Candidatus Minimicrobia</taxon>
    </lineage>
</organism>
<evidence type="ECO:0000256" key="6">
    <source>
        <dbReference type="ARBA" id="ARBA00022989"/>
    </source>
</evidence>
<keyword evidence="6 8" id="KW-1133">Transmembrane helix</keyword>
<keyword evidence="7 8" id="KW-0472">Membrane</keyword>
<evidence type="ECO:0000259" key="9">
    <source>
        <dbReference type="Pfam" id="PF00482"/>
    </source>
</evidence>
<dbReference type="RefSeq" id="WP_232736285.1">
    <property type="nucleotide sequence ID" value="NZ_CP076459.1"/>
</dbReference>
<feature type="domain" description="Type II secretion system protein GspF" evidence="9">
    <location>
        <begin position="276"/>
        <end position="393"/>
    </location>
</feature>
<feature type="transmembrane region" description="Helical" evidence="8">
    <location>
        <begin position="170"/>
        <end position="190"/>
    </location>
</feature>
<evidence type="ECO:0000256" key="4">
    <source>
        <dbReference type="ARBA" id="ARBA00022519"/>
    </source>
</evidence>
<name>A0A8F1MAH2_9BACT</name>
<gene>
    <name evidence="10" type="ORF">KOY49_00565</name>
</gene>
<protein>
    <submittedName>
        <fullName evidence="10">Type II secretion system F family protein</fullName>
    </submittedName>
</protein>
<feature type="domain" description="Type II secretion system protein GspF" evidence="9">
    <location>
        <begin position="68"/>
        <end position="191"/>
    </location>
</feature>
<dbReference type="FunFam" id="1.20.81.30:FF:000001">
    <property type="entry name" value="Type II secretion system protein F"/>
    <property type="match status" value="2"/>
</dbReference>
<comment type="similarity">
    <text evidence="2">Belongs to the GSP F family.</text>
</comment>
<sequence>MKKYDYEARDSASNKIVKSVVQADSENAAAKLLTAQGFVPLKIELQDDKTNFFARFSGRITTKDRVVFTRQLATLIGAGLPLAQSLRTVQEQTTNKRMQEIVQEIISDVEGGKSLSDSFAKHPEAFNKVYVALISAGETSGTMDDSLKRLAAQQEKEAAMMSKIRGAMMYPSIVLVVIILVIGFMLFTVVPQVEGLYRDLNKGLPFVTLAMIKVANFFSSLWWLVILAMIIGGYFLAQYLKTEQGIRTKDTFKLNVPMFKGMFRKMYMARFARTGQVLLSTGVPMLDMLRITSDAVNNVIISESILRASDKVKGGKALSASLSNEDYFLAMVPQMIKIGEQSGKIDEMMGKTAQVYEDELDEEIRALSTAIEPVLMVFLAIVAGTMVAAILLPIYSLVGNINIR</sequence>
<accession>A0A8F1MAH2</accession>